<evidence type="ECO:0000256" key="1">
    <source>
        <dbReference type="ARBA" id="ARBA00006382"/>
    </source>
</evidence>
<evidence type="ECO:0000256" key="5">
    <source>
        <dbReference type="PIRSR" id="PIRSR000188-2"/>
    </source>
</evidence>
<evidence type="ECO:0000256" key="2">
    <source>
        <dbReference type="ARBA" id="ARBA00023002"/>
    </source>
</evidence>
<dbReference type="SUPFAM" id="SSF53223">
    <property type="entry name" value="Aminoacid dehydrogenase-like, N-terminal domain"/>
    <property type="match status" value="1"/>
</dbReference>
<dbReference type="GO" id="GO:0016639">
    <property type="term" value="F:oxidoreductase activity, acting on the CH-NH2 group of donors, NAD or NADP as acceptor"/>
    <property type="evidence" value="ECO:0007669"/>
    <property type="project" value="InterPro"/>
</dbReference>
<comment type="caution">
    <text evidence="8">The sequence shown here is derived from an EMBL/GenBank/DDBJ whole genome shotgun (WGS) entry which is preliminary data.</text>
</comment>
<feature type="active site" description="Proton donor/acceptor" evidence="4">
    <location>
        <position position="81"/>
    </location>
</feature>
<dbReference type="InterPro" id="IPR046346">
    <property type="entry name" value="Aminoacid_DH-like_N_sf"/>
</dbReference>
<dbReference type="Pfam" id="PF02812">
    <property type="entry name" value="ELFV_dehydrog_N"/>
    <property type="match status" value="1"/>
</dbReference>
<evidence type="ECO:0000256" key="4">
    <source>
        <dbReference type="PIRSR" id="PIRSR000188-1"/>
    </source>
</evidence>
<dbReference type="Gene3D" id="3.40.50.720">
    <property type="entry name" value="NAD(P)-binding Rossmann-like Domain"/>
    <property type="match status" value="1"/>
</dbReference>
<evidence type="ECO:0000313" key="9">
    <source>
        <dbReference type="Proteomes" id="UP000245916"/>
    </source>
</evidence>
<keyword evidence="9" id="KW-1185">Reference proteome</keyword>
<dbReference type="PANTHER" id="PTHR42722:SF1">
    <property type="entry name" value="VALINE DEHYDROGENASE"/>
    <property type="match status" value="1"/>
</dbReference>
<dbReference type="Pfam" id="PF00208">
    <property type="entry name" value="ELFV_dehydrog"/>
    <property type="match status" value="1"/>
</dbReference>
<dbReference type="Proteomes" id="UP000245916">
    <property type="component" value="Unassembled WGS sequence"/>
</dbReference>
<proteinExistence type="inferred from homology"/>
<dbReference type="Gene3D" id="3.40.50.10860">
    <property type="entry name" value="Leucine Dehydrogenase, chain A, domain 1"/>
    <property type="match status" value="1"/>
</dbReference>
<dbReference type="InterPro" id="IPR006096">
    <property type="entry name" value="Glu/Leu/Phe/Val/Trp_DH_C"/>
</dbReference>
<dbReference type="InterPro" id="IPR016211">
    <property type="entry name" value="Glu/Phe/Leu/Val/Trp_DH_bac/arc"/>
</dbReference>
<protein>
    <submittedName>
        <fullName evidence="8">Amino acid dehydrogenase</fullName>
    </submittedName>
</protein>
<keyword evidence="3 5" id="KW-0520">NAD</keyword>
<feature type="domain" description="Glutamate/phenylalanine/leucine/valine/L-tryptophan dehydrogenase C-terminal" evidence="7">
    <location>
        <begin position="146"/>
        <end position="349"/>
    </location>
</feature>
<dbReference type="PRINTS" id="PR00082">
    <property type="entry name" value="GLFDHDRGNASE"/>
</dbReference>
<accession>A0A2U2J5W0</accession>
<dbReference type="PANTHER" id="PTHR42722">
    <property type="entry name" value="LEUCINE DEHYDROGENASE"/>
    <property type="match status" value="1"/>
</dbReference>
<gene>
    <name evidence="8" type="ORF">DF286_13160</name>
</gene>
<evidence type="ECO:0000256" key="3">
    <source>
        <dbReference type="ARBA" id="ARBA00023027"/>
    </source>
</evidence>
<organism evidence="8 9">
    <name type="scientific">Allosphingosinicella humi</name>
    <dbReference type="NCBI Taxonomy" id="2068657"/>
    <lineage>
        <taxon>Bacteria</taxon>
        <taxon>Pseudomonadati</taxon>
        <taxon>Pseudomonadota</taxon>
        <taxon>Alphaproteobacteria</taxon>
        <taxon>Sphingomonadales</taxon>
        <taxon>Sphingomonadaceae</taxon>
        <taxon>Allosphingosinicella</taxon>
    </lineage>
</organism>
<feature type="binding site" evidence="5">
    <location>
        <begin position="182"/>
        <end position="187"/>
    </location>
    <ligand>
        <name>NAD(+)</name>
        <dbReference type="ChEBI" id="CHEBI:57540"/>
    </ligand>
</feature>
<reference evidence="8 9" key="1">
    <citation type="submission" date="2018-05" db="EMBL/GenBank/DDBJ databases">
        <title>Genome of Sphingosinicella humi QZX222.</title>
        <authorList>
            <person name="Qiao Z."/>
            <person name="Wang G."/>
        </authorList>
    </citation>
    <scope>NUCLEOTIDE SEQUENCE [LARGE SCALE GENOMIC DNA]</scope>
    <source>
        <strain evidence="8 9">QZX222</strain>
    </source>
</reference>
<dbReference type="InterPro" id="IPR006095">
    <property type="entry name" value="Glu/Leu/Phe/Val/Trp_DH"/>
</dbReference>
<name>A0A2U2J5W0_9SPHN</name>
<dbReference type="CDD" id="cd01075">
    <property type="entry name" value="NAD_bind_Leu_Phe_Val_DH"/>
    <property type="match status" value="1"/>
</dbReference>
<dbReference type="GO" id="GO:0006520">
    <property type="term" value="P:amino acid metabolic process"/>
    <property type="evidence" value="ECO:0007669"/>
    <property type="project" value="InterPro"/>
</dbReference>
<dbReference type="RefSeq" id="WP_109271859.1">
    <property type="nucleotide sequence ID" value="NZ_QFFF01000001.1"/>
</dbReference>
<evidence type="ECO:0000313" key="8">
    <source>
        <dbReference type="EMBL" id="PWG03720.1"/>
    </source>
</evidence>
<dbReference type="SUPFAM" id="SSF51735">
    <property type="entry name" value="NAD(P)-binding Rossmann-fold domains"/>
    <property type="match status" value="1"/>
</dbReference>
<dbReference type="PIRSF" id="PIRSF000188">
    <property type="entry name" value="Phe_leu_dh"/>
    <property type="match status" value="1"/>
</dbReference>
<dbReference type="EMBL" id="QFFF01000001">
    <property type="protein sequence ID" value="PWG03720.1"/>
    <property type="molecule type" value="Genomic_DNA"/>
</dbReference>
<keyword evidence="2 6" id="KW-0560">Oxidoreductase</keyword>
<comment type="similarity">
    <text evidence="1 6">Belongs to the Glu/Leu/Phe/Val dehydrogenases family.</text>
</comment>
<keyword evidence="5" id="KW-0547">Nucleotide-binding</keyword>
<evidence type="ECO:0000256" key="6">
    <source>
        <dbReference type="RuleBase" id="RU004417"/>
    </source>
</evidence>
<sequence length="349" mass="36337">MQSPWDYPDFDDHEVVHFVTDRNTGLKAIIALHSTALGPAAGGCRFWHYDEPADAMRDVLRLSRGMSYKNAMAGLPLGGGKAVILADKQRTKTPELIAAFGKAVDRLGGSYITAEDVGMSVADLVEVSKHTRHVAGLPAAEGAVGGDPGPHTAYGVFLGVKAAVRHALGKDSLDGLHIAIQGAGSVASGLARLAAKEGARLSIADIDEGRVRSLADEVNGTVVSPDQILTLEADVLSPCALGAILTEESIGALRVPVVAGAANNQLATPQDGDRIAARGILYAPDYVINAGGIINVSSEHLGDADEVGVKARIEQIPGRLESIWQESKATGRNPAEVADAMAQRLIGRG</sequence>
<dbReference type="SMART" id="SM00839">
    <property type="entry name" value="ELFV_dehydrog"/>
    <property type="match status" value="1"/>
</dbReference>
<dbReference type="InterPro" id="IPR036291">
    <property type="entry name" value="NAD(P)-bd_dom_sf"/>
</dbReference>
<evidence type="ECO:0000259" key="7">
    <source>
        <dbReference type="SMART" id="SM00839"/>
    </source>
</evidence>
<dbReference type="AlphaFoldDB" id="A0A2U2J5W0"/>
<dbReference type="GO" id="GO:0000166">
    <property type="term" value="F:nucleotide binding"/>
    <property type="evidence" value="ECO:0007669"/>
    <property type="project" value="UniProtKB-KW"/>
</dbReference>
<dbReference type="OrthoDB" id="9803297at2"/>
<dbReference type="InterPro" id="IPR006097">
    <property type="entry name" value="Glu/Leu/Phe/Val/Trp_DH_dimer"/>
</dbReference>